<feature type="transmembrane region" description="Helical" evidence="1">
    <location>
        <begin position="39"/>
        <end position="62"/>
    </location>
</feature>
<organism evidence="2 3">
    <name type="scientific">Paracoccus versutus</name>
    <name type="common">Thiobacillus versutus</name>
    <dbReference type="NCBI Taxonomy" id="34007"/>
    <lineage>
        <taxon>Bacteria</taxon>
        <taxon>Pseudomonadati</taxon>
        <taxon>Pseudomonadota</taxon>
        <taxon>Alphaproteobacteria</taxon>
        <taxon>Rhodobacterales</taxon>
        <taxon>Paracoccaceae</taxon>
        <taxon>Paracoccus</taxon>
    </lineage>
</organism>
<comment type="caution">
    <text evidence="2">The sequence shown here is derived from an EMBL/GenBank/DDBJ whole genome shotgun (WGS) entry which is preliminary data.</text>
</comment>
<evidence type="ECO:0000313" key="3">
    <source>
        <dbReference type="Proteomes" id="UP000256794"/>
    </source>
</evidence>
<protein>
    <submittedName>
        <fullName evidence="2">Uncharacterized protein</fullName>
    </submittedName>
</protein>
<keyword evidence="1" id="KW-1133">Transmembrane helix</keyword>
<reference evidence="2 3" key="1">
    <citation type="submission" date="2018-08" db="EMBL/GenBank/DDBJ databases">
        <title>Genomic Encyclopedia of Archaeal and Bacterial Type Strains, Phase II (KMG-II): from individual species to whole genera.</title>
        <authorList>
            <person name="Goeker M."/>
        </authorList>
    </citation>
    <scope>NUCLEOTIDE SEQUENCE [LARGE SCALE GENOMIC DNA]</scope>
    <source>
        <strain evidence="2 3">DSM 582</strain>
    </source>
</reference>
<keyword evidence="1" id="KW-0812">Transmembrane</keyword>
<dbReference type="RefSeq" id="WP_116171130.1">
    <property type="nucleotide sequence ID" value="NZ_CP035287.1"/>
</dbReference>
<evidence type="ECO:0000313" key="2">
    <source>
        <dbReference type="EMBL" id="REG46620.1"/>
    </source>
</evidence>
<evidence type="ECO:0000256" key="1">
    <source>
        <dbReference type="SAM" id="Phobius"/>
    </source>
</evidence>
<keyword evidence="3" id="KW-1185">Reference proteome</keyword>
<dbReference type="Proteomes" id="UP000256794">
    <property type="component" value="Unassembled WGS sequence"/>
</dbReference>
<proteinExistence type="predicted"/>
<keyword evidence="1" id="KW-0472">Membrane</keyword>
<dbReference type="EMBL" id="QUMX01000014">
    <property type="protein sequence ID" value="REG46620.1"/>
    <property type="molecule type" value="Genomic_DNA"/>
</dbReference>
<dbReference type="AlphaFoldDB" id="A0AAQ0HI58"/>
<name>A0AAQ0HI58_PARVE</name>
<accession>A0AAQ0HI58</accession>
<sequence length="175" mass="19638">MPNPRSNSPTLRAPTLRDDGLQLDEDRRFQRRFWRIQRIAWLLFGAVCLLALLGLTGSGGALHRGELRLDGARVEFPRISRWEGTDEVSITFERPAAAHSFRIGQDFFDRFSVERIQPEPAQATLSDRGQGFAVPAQGPGPHKVVLDVRALHFGWTRLDIAIGAQRRAAHILVLP</sequence>
<gene>
    <name evidence="2" type="ORF">ATH84_101413</name>
</gene>